<sequence>MNLSNLLSTFEKLWPSHTAEDWDRPGLMIGNPDQQVQKVLLSVDVTADVLEQAVSEGAQLLLTHHPLLLRPVHELGELTLKGNLVSKAIRSNLAIFSAHTNADIAVDGVSQSIAKLFGLTNTSALVTTSGHGIVGDVDETTLIEFARKIAKLLPSTAQGIKVAGSSDRKISRVGLVGGAGDSFLPIAAQSGLDLFITSDLRHHPAQDFSEQAKLVNGPALIDISHWAAEWVWLDSAAKQLSRLHPEVDFVVSDLRTDPWDFAVMQ</sequence>
<dbReference type="Pfam" id="PF01784">
    <property type="entry name" value="DUF34_NIF3"/>
    <property type="match status" value="1"/>
</dbReference>
<organism evidence="3">
    <name type="scientific">freshwater metagenome</name>
    <dbReference type="NCBI Taxonomy" id="449393"/>
    <lineage>
        <taxon>unclassified sequences</taxon>
        <taxon>metagenomes</taxon>
        <taxon>ecological metagenomes</taxon>
    </lineage>
</organism>
<dbReference type="SUPFAM" id="SSF102705">
    <property type="entry name" value="NIF3 (NGG1p interacting factor 3)-like"/>
    <property type="match status" value="1"/>
</dbReference>
<evidence type="ECO:0000313" key="3">
    <source>
        <dbReference type="EMBL" id="CAB4569099.1"/>
    </source>
</evidence>
<dbReference type="InterPro" id="IPR002678">
    <property type="entry name" value="DUF34/NIF3"/>
</dbReference>
<keyword evidence="2" id="KW-0479">Metal-binding</keyword>
<dbReference type="InterPro" id="IPR036069">
    <property type="entry name" value="DUF34/NIF3_sf"/>
</dbReference>
<name>A0A6J6E1E7_9ZZZZ</name>
<dbReference type="GO" id="GO:0046872">
    <property type="term" value="F:metal ion binding"/>
    <property type="evidence" value="ECO:0007669"/>
    <property type="project" value="UniProtKB-KW"/>
</dbReference>
<evidence type="ECO:0000256" key="1">
    <source>
        <dbReference type="ARBA" id="ARBA00006964"/>
    </source>
</evidence>
<proteinExistence type="inferred from homology"/>
<gene>
    <name evidence="3" type="ORF">UFOPK1693_00558</name>
</gene>
<protein>
    <submittedName>
        <fullName evidence="3">Unannotated protein</fullName>
    </submittedName>
</protein>
<comment type="similarity">
    <text evidence="1">Belongs to the GTP cyclohydrolase I type 2/NIF3 family.</text>
</comment>
<dbReference type="FunFam" id="3.40.1390.30:FF:000001">
    <property type="entry name" value="GTP cyclohydrolase 1 type 2"/>
    <property type="match status" value="1"/>
</dbReference>
<reference evidence="3" key="1">
    <citation type="submission" date="2020-05" db="EMBL/GenBank/DDBJ databases">
        <authorList>
            <person name="Chiriac C."/>
            <person name="Salcher M."/>
            <person name="Ghai R."/>
            <person name="Kavagutti S V."/>
        </authorList>
    </citation>
    <scope>NUCLEOTIDE SEQUENCE</scope>
</reference>
<evidence type="ECO:0000256" key="2">
    <source>
        <dbReference type="ARBA" id="ARBA00022723"/>
    </source>
</evidence>
<dbReference type="EMBL" id="CAEZTO010000004">
    <property type="protein sequence ID" value="CAB4569099.1"/>
    <property type="molecule type" value="Genomic_DNA"/>
</dbReference>
<accession>A0A6J6E1E7</accession>
<dbReference type="GO" id="GO:0005737">
    <property type="term" value="C:cytoplasm"/>
    <property type="evidence" value="ECO:0007669"/>
    <property type="project" value="TreeGrafter"/>
</dbReference>
<dbReference type="Gene3D" id="3.40.1390.30">
    <property type="entry name" value="NIF3 (NGG1p interacting factor 3)-like"/>
    <property type="match status" value="2"/>
</dbReference>
<dbReference type="PANTHER" id="PTHR13799:SF14">
    <property type="entry name" value="GTP CYCLOHYDROLASE 1 TYPE 2 HOMOLOG"/>
    <property type="match status" value="1"/>
</dbReference>
<dbReference type="NCBIfam" id="TIGR00486">
    <property type="entry name" value="YbgI_SA1388"/>
    <property type="match status" value="1"/>
</dbReference>
<dbReference type="PANTHER" id="PTHR13799">
    <property type="entry name" value="NGG1 INTERACTING FACTOR 3"/>
    <property type="match status" value="1"/>
</dbReference>
<dbReference type="AlphaFoldDB" id="A0A6J6E1E7"/>